<evidence type="ECO:0000313" key="4">
    <source>
        <dbReference type="Proteomes" id="UP000247409"/>
    </source>
</evidence>
<feature type="chain" id="PRO_5015983463" evidence="1">
    <location>
        <begin position="18"/>
        <end position="244"/>
    </location>
</feature>
<dbReference type="CDD" id="cd00198">
    <property type="entry name" value="vWFA"/>
    <property type="match status" value="1"/>
</dbReference>
<accession>A0A2V3IQR5</accession>
<proteinExistence type="predicted"/>
<protein>
    <submittedName>
        <fullName evidence="3">Collagen alpha-5(VI) chain</fullName>
    </submittedName>
</protein>
<comment type="caution">
    <text evidence="3">The sequence shown here is derived from an EMBL/GenBank/DDBJ whole genome shotgun (WGS) entry which is preliminary data.</text>
</comment>
<dbReference type="InterPro" id="IPR002035">
    <property type="entry name" value="VWF_A"/>
</dbReference>
<dbReference type="PANTHER" id="PTHR24020">
    <property type="entry name" value="COLLAGEN ALPHA"/>
    <property type="match status" value="1"/>
</dbReference>
<dbReference type="SUPFAM" id="SSF53300">
    <property type="entry name" value="vWA-like"/>
    <property type="match status" value="1"/>
</dbReference>
<keyword evidence="1" id="KW-0732">Signal</keyword>
<dbReference type="InterPro" id="IPR050525">
    <property type="entry name" value="ECM_Assembly_Org"/>
</dbReference>
<dbReference type="PROSITE" id="PS50234">
    <property type="entry name" value="VWFA"/>
    <property type="match status" value="1"/>
</dbReference>
<dbReference type="Gene3D" id="3.40.50.410">
    <property type="entry name" value="von Willebrand factor, type A domain"/>
    <property type="match status" value="1"/>
</dbReference>
<reference evidence="3 4" key="1">
    <citation type="journal article" date="2018" name="Mol. Biol. Evol.">
        <title>Analysis of the draft genome of the red seaweed Gracilariopsis chorda provides insights into genome size evolution in Rhodophyta.</title>
        <authorList>
            <person name="Lee J."/>
            <person name="Yang E.C."/>
            <person name="Graf L."/>
            <person name="Yang J.H."/>
            <person name="Qiu H."/>
            <person name="Zel Zion U."/>
            <person name="Chan C.X."/>
            <person name="Stephens T.G."/>
            <person name="Weber A.P.M."/>
            <person name="Boo G.H."/>
            <person name="Boo S.M."/>
            <person name="Kim K.M."/>
            <person name="Shin Y."/>
            <person name="Jung M."/>
            <person name="Lee S.J."/>
            <person name="Yim H.S."/>
            <person name="Lee J.H."/>
            <person name="Bhattacharya D."/>
            <person name="Yoon H.S."/>
        </authorList>
    </citation>
    <scope>NUCLEOTIDE SEQUENCE [LARGE SCALE GENOMIC DNA]</scope>
    <source>
        <strain evidence="3 4">SKKU-2015</strain>
        <tissue evidence="3">Whole body</tissue>
    </source>
</reference>
<dbReference type="InterPro" id="IPR036465">
    <property type="entry name" value="vWFA_dom_sf"/>
</dbReference>
<organism evidence="3 4">
    <name type="scientific">Gracilariopsis chorda</name>
    <dbReference type="NCBI Taxonomy" id="448386"/>
    <lineage>
        <taxon>Eukaryota</taxon>
        <taxon>Rhodophyta</taxon>
        <taxon>Florideophyceae</taxon>
        <taxon>Rhodymeniophycidae</taxon>
        <taxon>Gracilariales</taxon>
        <taxon>Gracilariaceae</taxon>
        <taxon>Gracilariopsis</taxon>
    </lineage>
</organism>
<name>A0A2V3IQR5_9FLOR</name>
<keyword evidence="3" id="KW-0176">Collagen</keyword>
<dbReference type="PANTHER" id="PTHR24020:SF20">
    <property type="entry name" value="PH DOMAIN-CONTAINING PROTEIN"/>
    <property type="match status" value="1"/>
</dbReference>
<evidence type="ECO:0000259" key="2">
    <source>
        <dbReference type="PROSITE" id="PS50234"/>
    </source>
</evidence>
<dbReference type="OrthoDB" id="10256829at2759"/>
<dbReference type="Proteomes" id="UP000247409">
    <property type="component" value="Unassembled WGS sequence"/>
</dbReference>
<keyword evidence="4" id="KW-1185">Reference proteome</keyword>
<dbReference type="Pfam" id="PF00092">
    <property type="entry name" value="VWA"/>
    <property type="match status" value="1"/>
</dbReference>
<dbReference type="AlphaFoldDB" id="A0A2V3IQR5"/>
<dbReference type="STRING" id="448386.A0A2V3IQR5"/>
<evidence type="ECO:0000313" key="3">
    <source>
        <dbReference type="EMBL" id="PXF44452.1"/>
    </source>
</evidence>
<dbReference type="EMBL" id="NBIV01000090">
    <property type="protein sequence ID" value="PXF44452.1"/>
    <property type="molecule type" value="Genomic_DNA"/>
</dbReference>
<feature type="signal peptide" evidence="1">
    <location>
        <begin position="1"/>
        <end position="17"/>
    </location>
</feature>
<feature type="domain" description="VWFA" evidence="2">
    <location>
        <begin position="60"/>
        <end position="236"/>
    </location>
</feature>
<evidence type="ECO:0000256" key="1">
    <source>
        <dbReference type="SAM" id="SignalP"/>
    </source>
</evidence>
<gene>
    <name evidence="3" type="ORF">BWQ96_05780</name>
</gene>
<sequence length="244" mass="26441">MFRPIILFFALCAAAFATVTTTSADRRIDELDTPLTKGTANEAEVQLALQIAEKTRCDPNICFAVDGSGSMDVTEFQLEKDFTNLVAAVVAYDEQARFAAVQYGLRPKFISRLTEDADAFLEAVHYTESLNAPRTFIAPGLAGCIRQFYYLKGEPKHIVLLGDGRSNFDSKLPPLDPVSIAQAFLANPNNTISAVGVGFDADDTMLTNIAGGEENVFNVGQWLEVTTVLAELVGEVCGLDAVEF</sequence>
<dbReference type="SMART" id="SM00327">
    <property type="entry name" value="VWA"/>
    <property type="match status" value="1"/>
</dbReference>